<dbReference type="InterPro" id="IPR047091">
    <property type="entry name" value="EIN3-like_DNA-bd"/>
</dbReference>
<evidence type="ECO:0000256" key="5">
    <source>
        <dbReference type="SAM" id="Coils"/>
    </source>
</evidence>
<dbReference type="Proteomes" id="UP001318860">
    <property type="component" value="Unassembled WGS sequence"/>
</dbReference>
<comment type="subcellular location">
    <subcellularLocation>
        <location evidence="1">Nucleus</location>
    </subcellularLocation>
</comment>
<dbReference type="InterPro" id="IPR006957">
    <property type="entry name" value="EIN3"/>
</dbReference>
<feature type="compositionally biased region" description="Polar residues" evidence="6">
    <location>
        <begin position="500"/>
        <end position="510"/>
    </location>
</feature>
<evidence type="ECO:0000256" key="2">
    <source>
        <dbReference type="ARBA" id="ARBA00009416"/>
    </source>
</evidence>
<dbReference type="Pfam" id="PF04873">
    <property type="entry name" value="EIN3_DNA-bd"/>
    <property type="match status" value="1"/>
</dbReference>
<keyword evidence="4" id="KW-0539">Nucleus</keyword>
<evidence type="ECO:0000256" key="1">
    <source>
        <dbReference type="ARBA" id="ARBA00004123"/>
    </source>
</evidence>
<evidence type="ECO:0000313" key="9">
    <source>
        <dbReference type="Proteomes" id="UP001318860"/>
    </source>
</evidence>
<dbReference type="SUPFAM" id="SSF116768">
    <property type="entry name" value="DNA-binding domain of EIN3-like"/>
    <property type="match status" value="1"/>
</dbReference>
<reference evidence="8 9" key="1">
    <citation type="journal article" date="2021" name="Comput. Struct. Biotechnol. J.">
        <title>De novo genome assembly of the potent medicinal plant Rehmannia glutinosa using nanopore technology.</title>
        <authorList>
            <person name="Ma L."/>
            <person name="Dong C."/>
            <person name="Song C."/>
            <person name="Wang X."/>
            <person name="Zheng X."/>
            <person name="Niu Y."/>
            <person name="Chen S."/>
            <person name="Feng W."/>
        </authorList>
    </citation>
    <scope>NUCLEOTIDE SEQUENCE [LARGE SCALE GENOMIC DNA]</scope>
    <source>
        <strain evidence="8">DH-2019</strain>
    </source>
</reference>
<keyword evidence="5" id="KW-0175">Coiled coil</keyword>
<feature type="coiled-coil region" evidence="5">
    <location>
        <begin position="233"/>
        <end position="267"/>
    </location>
</feature>
<dbReference type="SUPFAM" id="SSF51735">
    <property type="entry name" value="NAD(P)-binding Rossmann-fold domains"/>
    <property type="match status" value="1"/>
</dbReference>
<dbReference type="Gene3D" id="3.40.50.720">
    <property type="entry name" value="NAD(P)-binding Rossmann-like Domain"/>
    <property type="match status" value="1"/>
</dbReference>
<feature type="compositionally biased region" description="Basic residues" evidence="6">
    <location>
        <begin position="569"/>
        <end position="585"/>
    </location>
</feature>
<feature type="region of interest" description="Disordered" evidence="6">
    <location>
        <begin position="499"/>
        <end position="607"/>
    </location>
</feature>
<name>A0ABR0VUQ5_REHGL</name>
<evidence type="ECO:0000259" key="7">
    <source>
        <dbReference type="Pfam" id="PF04873"/>
    </source>
</evidence>
<feature type="domain" description="Ethylene insensitive 3-like DNA-binding" evidence="7">
    <location>
        <begin position="248"/>
        <end position="493"/>
    </location>
</feature>
<dbReference type="PANTHER" id="PTHR33305:SF30">
    <property type="entry name" value="ETHYLENE INSENSITIVE 3-LIKE 3 PROTEIN"/>
    <property type="match status" value="1"/>
</dbReference>
<dbReference type="PANTHER" id="PTHR33305">
    <property type="entry name" value="ETHYLENE INSENSITIVE 3-LIKE 2 PROTEIN"/>
    <property type="match status" value="1"/>
</dbReference>
<keyword evidence="3" id="KW-0936">Ethylene signaling pathway</keyword>
<comment type="caution">
    <text evidence="8">The sequence shown here is derived from an EMBL/GenBank/DDBJ whole genome shotgun (WGS) entry which is preliminary data.</text>
</comment>
<protein>
    <recommendedName>
        <fullName evidence="7">Ethylene insensitive 3-like DNA-binding domain-containing protein</fullName>
    </recommendedName>
</protein>
<organism evidence="8 9">
    <name type="scientific">Rehmannia glutinosa</name>
    <name type="common">Chinese foxglove</name>
    <dbReference type="NCBI Taxonomy" id="99300"/>
    <lineage>
        <taxon>Eukaryota</taxon>
        <taxon>Viridiplantae</taxon>
        <taxon>Streptophyta</taxon>
        <taxon>Embryophyta</taxon>
        <taxon>Tracheophyta</taxon>
        <taxon>Spermatophyta</taxon>
        <taxon>Magnoliopsida</taxon>
        <taxon>eudicotyledons</taxon>
        <taxon>Gunneridae</taxon>
        <taxon>Pentapetalae</taxon>
        <taxon>asterids</taxon>
        <taxon>lamiids</taxon>
        <taxon>Lamiales</taxon>
        <taxon>Orobanchaceae</taxon>
        <taxon>Rehmannieae</taxon>
        <taxon>Rehmannia</taxon>
    </lineage>
</organism>
<accession>A0ABR0VUQ5</accession>
<feature type="region of interest" description="Disordered" evidence="6">
    <location>
        <begin position="272"/>
        <end position="291"/>
    </location>
</feature>
<keyword evidence="9" id="KW-1185">Reference proteome</keyword>
<evidence type="ECO:0000256" key="4">
    <source>
        <dbReference type="ARBA" id="ARBA00023242"/>
    </source>
</evidence>
<evidence type="ECO:0000313" key="8">
    <source>
        <dbReference type="EMBL" id="KAK6138363.1"/>
    </source>
</evidence>
<evidence type="ECO:0000256" key="3">
    <source>
        <dbReference type="ARBA" id="ARBA00022745"/>
    </source>
</evidence>
<dbReference type="InterPro" id="IPR023278">
    <property type="entry name" value="Ethylene_insens-like_DNA-bd"/>
</dbReference>
<dbReference type="Gene3D" id="3.30.360.10">
    <property type="entry name" value="Dihydrodipicolinate Reductase, domain 2"/>
    <property type="match status" value="1"/>
</dbReference>
<dbReference type="InterPro" id="IPR036291">
    <property type="entry name" value="NAD(P)-bd_dom_sf"/>
</dbReference>
<gene>
    <name evidence="8" type="ORF">DH2020_027892</name>
</gene>
<evidence type="ECO:0000256" key="6">
    <source>
        <dbReference type="SAM" id="MobiDB-lite"/>
    </source>
</evidence>
<dbReference type="EMBL" id="JABTTQ020000736">
    <property type="protein sequence ID" value="KAK6138363.1"/>
    <property type="molecule type" value="Genomic_DNA"/>
</dbReference>
<comment type="similarity">
    <text evidence="2">Belongs to the EIN3 family.</text>
</comment>
<proteinExistence type="inferred from homology"/>
<sequence length="872" mass="97022">MGPPQIAILGAGIFVRTEYIPRLAEISDLFILKSIWSRTEESARGAIDVAKEHFPDVECKWGDAGLDEIVEDDSIVAVLVVDLSLRLLKAGKHVLQAFTEVETALSSYNSLTTTLSRQPIWAVAENYRFEPAFVEGTKLMAEIGDMVNFQIIVEVPMNSSNPYFSSSWRHNFTGGYILDTGVHFVAALRMKDSNFQGEPRISFLEGARDFAVLDAMLESGKKQGALVQIRDDDNIEEKDVSDEEIEAEELEKRMWKDRVKLKRIKEKQKLAIQQAADKQKGKSTTDQARRKKMARAQDGILKYMLKLMEVCKARGFVYGIIPEKGKPVSGASDNIRAWWKEKVKFDKTALRPSLSLAECLSRGEGGNLNGNSQSVLQDLQDATLGSLLSSLMQHCDPPQRKYPLEKGIPPPWWPTGNEEWWTKSGLPQGLTPPYKKPHDLKKAWKVGVLTAVIKHMSPDIAKIRRLIRQSKCLQDKMTAKESSIWLGVLSREEAFIRLPSSDNGSSSISEAPSKGRGNRRKPSAESDSDYDVDGFDNGLESVSSKDDRRNQSAIVPFEPPVNVAPKPVKEKKHAGERPRKRKHAKSNPNNQLAVPSLEKHPRGETGMDVNNDNLHFVEYLMNESQPETDGITSIRPHDAHGQPCLVEPNSSNILLPFASPNAGPIQSVSSDNEHLPYTVGQSVDLVPNGPLVVHAPQDPQLHIRPQLAKLHGQIQIPVLHHHHGLSQNSTLPQGSQNPELHHRLTYQYFNPTAAIGPSHQGPQSEATFNEIRYRPEDSGFHLPVLPTTENDISQGGFPQFVKDAFPHEPEKPVDTQFPSPLNALSPDIPGYSPFSLQFDGTSALDTGDFDFVVDDNAVDDNNFAELMKYFAS</sequence>
<dbReference type="Gene3D" id="1.10.3180.10">
    <property type="entry name" value="DNA-binding domain of EIN3-like"/>
    <property type="match status" value="2"/>
</dbReference>